<dbReference type="Proteomes" id="UP000245890">
    <property type="component" value="Unassembled WGS sequence"/>
</dbReference>
<name>A0A2U0SHZ8_9SPHN</name>
<dbReference type="InterPro" id="IPR035089">
    <property type="entry name" value="Phage_sheath_subtilisin"/>
</dbReference>
<feature type="domain" description="Tail sheath protein subtilisin-like" evidence="2">
    <location>
        <begin position="109"/>
        <end position="272"/>
    </location>
</feature>
<comment type="caution">
    <text evidence="4">The sequence shown here is derived from an EMBL/GenBank/DDBJ whole genome shotgun (WGS) entry which is preliminary data.</text>
</comment>
<dbReference type="InterPro" id="IPR052042">
    <property type="entry name" value="Tail_sheath_structural"/>
</dbReference>
<dbReference type="OrthoDB" id="9767864at2"/>
<evidence type="ECO:0000256" key="1">
    <source>
        <dbReference type="ARBA" id="ARBA00008005"/>
    </source>
</evidence>
<dbReference type="Pfam" id="PF17482">
    <property type="entry name" value="Phage_sheath_1C"/>
    <property type="match status" value="1"/>
</dbReference>
<evidence type="ECO:0000259" key="3">
    <source>
        <dbReference type="Pfam" id="PF17482"/>
    </source>
</evidence>
<dbReference type="EMBL" id="QENQ01000001">
    <property type="protein sequence ID" value="PVX30963.1"/>
    <property type="molecule type" value="Genomic_DNA"/>
</dbReference>
<dbReference type="InterPro" id="IPR020287">
    <property type="entry name" value="Tail_sheath_C"/>
</dbReference>
<gene>
    <name evidence="4" type="ORF">DD559_17850</name>
</gene>
<reference evidence="4 5" key="1">
    <citation type="submission" date="2018-05" db="EMBL/GenBank/DDBJ databases">
        <title>Description of Sphingomonas pokkalii sp nov, isolated from the rhizosphere of saline tolerant pokkali rice and its draft genome analysis.</title>
        <authorList>
            <person name="Menon R."/>
            <person name="Kumari S."/>
            <person name="Rameshkumar N."/>
        </authorList>
    </citation>
    <scope>NUCLEOTIDE SEQUENCE [LARGE SCALE GENOMIC DNA]</scope>
    <source>
        <strain evidence="4 5">L3B27</strain>
    </source>
</reference>
<evidence type="ECO:0000259" key="2">
    <source>
        <dbReference type="Pfam" id="PF04984"/>
    </source>
</evidence>
<comment type="similarity">
    <text evidence="1">Belongs to the myoviridae tail sheath protein family.</text>
</comment>
<dbReference type="PANTHER" id="PTHR35861">
    <property type="match status" value="1"/>
</dbReference>
<feature type="domain" description="Tail sheath protein C-terminal" evidence="3">
    <location>
        <begin position="274"/>
        <end position="375"/>
    </location>
</feature>
<keyword evidence="5" id="KW-1185">Reference proteome</keyword>
<dbReference type="AlphaFoldDB" id="A0A2U0SHZ8"/>
<dbReference type="Pfam" id="PF04984">
    <property type="entry name" value="Phage_sheath_1"/>
    <property type="match status" value="1"/>
</dbReference>
<proteinExistence type="inferred from homology"/>
<dbReference type="RefSeq" id="WP_116470357.1">
    <property type="nucleotide sequence ID" value="NZ_QENQ01000001.1"/>
</dbReference>
<evidence type="ECO:0000313" key="4">
    <source>
        <dbReference type="EMBL" id="PVX30963.1"/>
    </source>
</evidence>
<sequence>MAFQHGITIKEESSGPRSLISAATAVIGMVVTAPAAQAAAFPLNKAVLVTDPDAALANLGTTGTGPVAVRAIADQVRCPTVIVRVAEGANAGELAANVIGTTTAQGIKTGMQALLAAEAQLGVKPRILGCPGLDTQAVTTALIAVAKKLRAMAYAAATGGDTSAAIAYRKSFSARELMLVYPDFYAVNPAGGDPVVSYGVARALGLRARIDKEQGWHKTISNVPVDGVIGLTKDIQFDIQDSGCEANLLNAAQVSALVRAGGGFRIWGSRTCSEDSLFAFESATRTAQVMLDTIGNGMMWAIDKPLRPSLAKDIVETINGELRAMKLAGQILGGKAWFDADRNPIDQLSAGKLQIDYDYTPVPPLENLGLTQRITDRYFADFSAAVAA</sequence>
<evidence type="ECO:0000313" key="5">
    <source>
        <dbReference type="Proteomes" id="UP000245890"/>
    </source>
</evidence>
<dbReference type="PANTHER" id="PTHR35861:SF1">
    <property type="entry name" value="PHAGE TAIL SHEATH PROTEIN"/>
    <property type="match status" value="1"/>
</dbReference>
<protein>
    <submittedName>
        <fullName evidence="4">Phage tail protein</fullName>
    </submittedName>
</protein>
<accession>A0A2U0SHZ8</accession>
<organism evidence="4 5">
    <name type="scientific">Sphingomonas pokkalii</name>
    <dbReference type="NCBI Taxonomy" id="2175090"/>
    <lineage>
        <taxon>Bacteria</taxon>
        <taxon>Pseudomonadati</taxon>
        <taxon>Pseudomonadota</taxon>
        <taxon>Alphaproteobacteria</taxon>
        <taxon>Sphingomonadales</taxon>
        <taxon>Sphingomonadaceae</taxon>
        <taxon>Sphingomonas</taxon>
    </lineage>
</organism>